<dbReference type="AlphaFoldDB" id="A0A4V1IUB6"/>
<evidence type="ECO:0008006" key="5">
    <source>
        <dbReference type="Google" id="ProtNLM"/>
    </source>
</evidence>
<keyword evidence="2" id="KW-0812">Transmembrane</keyword>
<dbReference type="EMBL" id="ML014242">
    <property type="protein sequence ID" value="RKO99988.1"/>
    <property type="molecule type" value="Genomic_DNA"/>
</dbReference>
<keyword evidence="2" id="KW-1133">Transmembrane helix</keyword>
<feature type="transmembrane region" description="Helical" evidence="2">
    <location>
        <begin position="275"/>
        <end position="296"/>
    </location>
</feature>
<feature type="transmembrane region" description="Helical" evidence="2">
    <location>
        <begin position="373"/>
        <end position="392"/>
    </location>
</feature>
<sequence>MMPRRARGNSAADGPIDGTDRIELQSLGAPATSAAAPAAQRSDGSRYGEPPLALPTDPGVARHPAVHGTGLADAPRRSPLQPYATQVTNRGSSEWFRQQRRADGPQSDAHLPPSAGGTAGSRKVSLGHANASASYSHRNGSPSVMWSSVTTPASIATIPAHAMTTTPLAASTPTAVSASAAASLPAPFTEPAVIVNVGPEDPAMATAAAAGGDAASFLAGGWPPPLSTTGLSRTERLHSLANRILYSRFYHVLYAGMTVLSLACFAVSIRQRGCITTGYLALEGVVTAAIAMELGIRYVAMRRSLATFVPLAAPTPPASHDSADGDYPRAYDDHHALLADALGKPLAPPATAAAAGPVSTAAFWRSAWNRFDVAVVALCVATLLWLMTTHVVRRGFSTSDVCSVAAEEAALVDTMLLAVRNGVQLARLVALARRQRQRRLRAQLTGAAAGIQAIDLGHDDRDVLYADPNDVGMAMMHGVAFDTDRLQLAHAPQHPIETAGFYEEEDGF</sequence>
<dbReference type="STRING" id="1555241.A0A4V1IUB6"/>
<dbReference type="OrthoDB" id="429183at2759"/>
<name>A0A4V1IUB6_9FUNG</name>
<reference evidence="4" key="1">
    <citation type="journal article" date="2018" name="Nat. Microbiol.">
        <title>Leveraging single-cell genomics to expand the fungal tree of life.</title>
        <authorList>
            <person name="Ahrendt S.R."/>
            <person name="Quandt C.A."/>
            <person name="Ciobanu D."/>
            <person name="Clum A."/>
            <person name="Salamov A."/>
            <person name="Andreopoulos B."/>
            <person name="Cheng J.F."/>
            <person name="Woyke T."/>
            <person name="Pelin A."/>
            <person name="Henrissat B."/>
            <person name="Reynolds N.K."/>
            <person name="Benny G.L."/>
            <person name="Smith M.E."/>
            <person name="James T.Y."/>
            <person name="Grigoriev I.V."/>
        </authorList>
    </citation>
    <scope>NUCLEOTIDE SEQUENCE [LARGE SCALE GENOMIC DNA]</scope>
    <source>
        <strain evidence="4">ATCC 52028</strain>
    </source>
</reference>
<feature type="region of interest" description="Disordered" evidence="1">
    <location>
        <begin position="1"/>
        <end position="142"/>
    </location>
</feature>
<evidence type="ECO:0000256" key="1">
    <source>
        <dbReference type="SAM" id="MobiDB-lite"/>
    </source>
</evidence>
<keyword evidence="4" id="KW-1185">Reference proteome</keyword>
<feature type="compositionally biased region" description="Low complexity" evidence="1">
    <location>
        <begin position="29"/>
        <end position="39"/>
    </location>
</feature>
<organism evidence="3 4">
    <name type="scientific">Caulochytrium protostelioides</name>
    <dbReference type="NCBI Taxonomy" id="1555241"/>
    <lineage>
        <taxon>Eukaryota</taxon>
        <taxon>Fungi</taxon>
        <taxon>Fungi incertae sedis</taxon>
        <taxon>Chytridiomycota</taxon>
        <taxon>Chytridiomycota incertae sedis</taxon>
        <taxon>Chytridiomycetes</taxon>
        <taxon>Caulochytriales</taxon>
        <taxon>Caulochytriaceae</taxon>
        <taxon>Caulochytrium</taxon>
    </lineage>
</organism>
<evidence type="ECO:0000313" key="4">
    <source>
        <dbReference type="Proteomes" id="UP000274922"/>
    </source>
</evidence>
<proteinExistence type="predicted"/>
<dbReference type="Proteomes" id="UP000274922">
    <property type="component" value="Unassembled WGS sequence"/>
</dbReference>
<feature type="compositionally biased region" description="Polar residues" evidence="1">
    <location>
        <begin position="83"/>
        <end position="96"/>
    </location>
</feature>
<feature type="compositionally biased region" description="Polar residues" evidence="1">
    <location>
        <begin position="131"/>
        <end position="142"/>
    </location>
</feature>
<evidence type="ECO:0000256" key="2">
    <source>
        <dbReference type="SAM" id="Phobius"/>
    </source>
</evidence>
<evidence type="ECO:0000313" key="3">
    <source>
        <dbReference type="EMBL" id="RKO99988.1"/>
    </source>
</evidence>
<gene>
    <name evidence="3" type="ORF">CXG81DRAFT_27270</name>
</gene>
<feature type="transmembrane region" description="Helical" evidence="2">
    <location>
        <begin position="249"/>
        <end position="269"/>
    </location>
</feature>
<keyword evidence="2" id="KW-0472">Membrane</keyword>
<dbReference type="PANTHER" id="PTHR38483:SF1">
    <property type="entry name" value="ION TRANSPORT DOMAIN-CONTAINING PROTEIN"/>
    <property type="match status" value="1"/>
</dbReference>
<protein>
    <recommendedName>
        <fullName evidence="5">Transmembrane protein</fullName>
    </recommendedName>
</protein>
<accession>A0A4V1IUB6</accession>
<dbReference type="PANTHER" id="PTHR38483">
    <property type="entry name" value="CHROMOSOME 1, WHOLE GENOME SHOTGUN SEQUENCE"/>
    <property type="match status" value="1"/>
</dbReference>